<feature type="region of interest" description="Disordered" evidence="5">
    <location>
        <begin position="390"/>
        <end position="413"/>
    </location>
</feature>
<reference evidence="6" key="1">
    <citation type="journal article" date="2023" name="Mol. Phylogenet. Evol.">
        <title>Genome-scale phylogeny and comparative genomics of the fungal order Sordariales.</title>
        <authorList>
            <person name="Hensen N."/>
            <person name="Bonometti L."/>
            <person name="Westerberg I."/>
            <person name="Brannstrom I.O."/>
            <person name="Guillou S."/>
            <person name="Cros-Aarteil S."/>
            <person name="Calhoun S."/>
            <person name="Haridas S."/>
            <person name="Kuo A."/>
            <person name="Mondo S."/>
            <person name="Pangilinan J."/>
            <person name="Riley R."/>
            <person name="LaButti K."/>
            <person name="Andreopoulos B."/>
            <person name="Lipzen A."/>
            <person name="Chen C."/>
            <person name="Yan M."/>
            <person name="Daum C."/>
            <person name="Ng V."/>
            <person name="Clum A."/>
            <person name="Steindorff A."/>
            <person name="Ohm R.A."/>
            <person name="Martin F."/>
            <person name="Silar P."/>
            <person name="Natvig D.O."/>
            <person name="Lalanne C."/>
            <person name="Gautier V."/>
            <person name="Ament-Velasquez S.L."/>
            <person name="Kruys A."/>
            <person name="Hutchinson M.I."/>
            <person name="Powell A.J."/>
            <person name="Barry K."/>
            <person name="Miller A.N."/>
            <person name="Grigoriev I.V."/>
            <person name="Debuchy R."/>
            <person name="Gladieux P."/>
            <person name="Hiltunen Thoren M."/>
            <person name="Johannesson H."/>
        </authorList>
    </citation>
    <scope>NUCLEOTIDE SEQUENCE</scope>
    <source>
        <strain evidence="6">CBS 958.72</strain>
    </source>
</reference>
<keyword evidence="7" id="KW-1185">Reference proteome</keyword>
<dbReference type="SUPFAM" id="SSF48264">
    <property type="entry name" value="Cytochrome P450"/>
    <property type="match status" value="1"/>
</dbReference>
<dbReference type="PANTHER" id="PTHR24304">
    <property type="entry name" value="CYTOCHROME P450 FAMILY 7"/>
    <property type="match status" value="1"/>
</dbReference>
<proteinExistence type="inferred from homology"/>
<evidence type="ECO:0000313" key="7">
    <source>
        <dbReference type="Proteomes" id="UP001287356"/>
    </source>
</evidence>
<dbReference type="Gene3D" id="1.10.630.10">
    <property type="entry name" value="Cytochrome P450"/>
    <property type="match status" value="1"/>
</dbReference>
<feature type="compositionally biased region" description="Low complexity" evidence="5">
    <location>
        <begin position="453"/>
        <end position="463"/>
    </location>
</feature>
<dbReference type="GO" id="GO:0016705">
    <property type="term" value="F:oxidoreductase activity, acting on paired donors, with incorporation or reduction of molecular oxygen"/>
    <property type="evidence" value="ECO:0007669"/>
    <property type="project" value="InterPro"/>
</dbReference>
<evidence type="ECO:0000256" key="4">
    <source>
        <dbReference type="ARBA" id="ARBA00023004"/>
    </source>
</evidence>
<protein>
    <submittedName>
        <fullName evidence="6">Uncharacterized protein</fullName>
    </submittedName>
</protein>
<dbReference type="GO" id="GO:0008395">
    <property type="term" value="F:steroid hydroxylase activity"/>
    <property type="evidence" value="ECO:0007669"/>
    <property type="project" value="TreeGrafter"/>
</dbReference>
<feature type="compositionally biased region" description="Polar residues" evidence="5">
    <location>
        <begin position="572"/>
        <end position="581"/>
    </location>
</feature>
<accession>A0AAE0K6V4</accession>
<dbReference type="Proteomes" id="UP001287356">
    <property type="component" value="Unassembled WGS sequence"/>
</dbReference>
<name>A0AAE0K6V4_9PEZI</name>
<dbReference type="InterPro" id="IPR050529">
    <property type="entry name" value="CYP450_sterol_14alpha_dmase"/>
</dbReference>
<feature type="region of interest" description="Disordered" evidence="5">
    <location>
        <begin position="355"/>
        <end position="376"/>
    </location>
</feature>
<evidence type="ECO:0000256" key="2">
    <source>
        <dbReference type="ARBA" id="ARBA00022617"/>
    </source>
</evidence>
<dbReference type="PANTHER" id="PTHR24304:SF2">
    <property type="entry name" value="24-HYDROXYCHOLESTEROL 7-ALPHA-HYDROXYLASE"/>
    <property type="match status" value="1"/>
</dbReference>
<evidence type="ECO:0000256" key="5">
    <source>
        <dbReference type="SAM" id="MobiDB-lite"/>
    </source>
</evidence>
<dbReference type="EMBL" id="JAULSN010000005">
    <property type="protein sequence ID" value="KAK3370750.1"/>
    <property type="molecule type" value="Genomic_DNA"/>
</dbReference>
<dbReference type="InterPro" id="IPR036396">
    <property type="entry name" value="Cyt_P450_sf"/>
</dbReference>
<evidence type="ECO:0000313" key="6">
    <source>
        <dbReference type="EMBL" id="KAK3370750.1"/>
    </source>
</evidence>
<feature type="region of interest" description="Disordered" evidence="5">
    <location>
        <begin position="561"/>
        <end position="600"/>
    </location>
</feature>
<dbReference type="GO" id="GO:0020037">
    <property type="term" value="F:heme binding"/>
    <property type="evidence" value="ECO:0007669"/>
    <property type="project" value="InterPro"/>
</dbReference>
<reference evidence="6" key="2">
    <citation type="submission" date="2023-06" db="EMBL/GenBank/DDBJ databases">
        <authorList>
            <consortium name="Lawrence Berkeley National Laboratory"/>
            <person name="Haridas S."/>
            <person name="Hensen N."/>
            <person name="Bonometti L."/>
            <person name="Westerberg I."/>
            <person name="Brannstrom I.O."/>
            <person name="Guillou S."/>
            <person name="Cros-Aarteil S."/>
            <person name="Calhoun S."/>
            <person name="Kuo A."/>
            <person name="Mondo S."/>
            <person name="Pangilinan J."/>
            <person name="Riley R."/>
            <person name="Labutti K."/>
            <person name="Andreopoulos B."/>
            <person name="Lipzen A."/>
            <person name="Chen C."/>
            <person name="Yanf M."/>
            <person name="Daum C."/>
            <person name="Ng V."/>
            <person name="Clum A."/>
            <person name="Steindorff A."/>
            <person name="Ohm R."/>
            <person name="Martin F."/>
            <person name="Silar P."/>
            <person name="Natvig D."/>
            <person name="Lalanne C."/>
            <person name="Gautier V."/>
            <person name="Ament-Velasquez S.L."/>
            <person name="Kruys A."/>
            <person name="Hutchinson M.I."/>
            <person name="Powell A.J."/>
            <person name="Barry K."/>
            <person name="Miller A.N."/>
            <person name="Grigoriev I.V."/>
            <person name="Debuchy R."/>
            <person name="Gladieux P."/>
            <person name="Thoren M.H."/>
            <person name="Johannesson H."/>
        </authorList>
    </citation>
    <scope>NUCLEOTIDE SEQUENCE</scope>
    <source>
        <strain evidence="6">CBS 958.72</strain>
    </source>
</reference>
<keyword evidence="2" id="KW-0349">Heme</keyword>
<dbReference type="AlphaFoldDB" id="A0AAE0K6V4"/>
<keyword evidence="4" id="KW-0408">Iron</keyword>
<feature type="region of interest" description="Disordered" evidence="5">
    <location>
        <begin position="453"/>
        <end position="508"/>
    </location>
</feature>
<dbReference type="Pfam" id="PF00067">
    <property type="entry name" value="p450"/>
    <property type="match status" value="1"/>
</dbReference>
<keyword evidence="3" id="KW-0479">Metal-binding</keyword>
<comment type="caution">
    <text evidence="6">The sequence shown here is derived from an EMBL/GenBank/DDBJ whole genome shotgun (WGS) entry which is preliminary data.</text>
</comment>
<comment type="similarity">
    <text evidence="1">Belongs to the cytochrome P450 family.</text>
</comment>
<gene>
    <name evidence="6" type="ORF">B0T24DRAFT_705186</name>
</gene>
<sequence>MSFRPVRLHCCWSKDDDGPVAITETTPFVSNIYMVVTDMGSFMRRARDLFGSHTLLKYRLGPRTSYIIHGQRNIQVLFRPRADMGSEGFIVYSKLNLGGMDEQDVQRFMQDHSGRHHVPNPGTEALYDEHLSKAHSASALASKFYEIFDQRLDPLPARRMDPNMIDTFWEFDRIAFSLLYGLPRWMKASRWRVREKFFASSTQYLDAAREEAMQALVTDAAKLVTLPLLQSIYVETLRLHFSMAITRKTKAAIVLERHQIPKGSFVQALTPISHFDDTVWAKDGRPATEFWVGRYLNYRQESGLGAGVLDDRQDGCLVSIWHFAKQEMMIITAAIITRFDIEFVQWARFDGTKSDREARGDENYAGSAAMPPDREMKPSLPHTQKIMANGRNNRHKNYQPNTSQPGNETTAGDGKKLRAIYDAIDEAILSGISKVRIQSIIDAAMAATSLPSTPAPVAATPASGSNHNPEDRQIKPPLANLRPTPKGPSNWKPPRNPRAFGPIKAEPDTKLDRTMTTYAPPPTNTGTDAQGRWYPRNFTGLANGPPSGSNMASTVAMPLPSIQGGFGGFGSASDTSASSALQKRKQGFLSPDPTPKRRQT</sequence>
<dbReference type="GO" id="GO:0005506">
    <property type="term" value="F:iron ion binding"/>
    <property type="evidence" value="ECO:0007669"/>
    <property type="project" value="InterPro"/>
</dbReference>
<dbReference type="InterPro" id="IPR001128">
    <property type="entry name" value="Cyt_P450"/>
</dbReference>
<evidence type="ECO:0000256" key="3">
    <source>
        <dbReference type="ARBA" id="ARBA00022723"/>
    </source>
</evidence>
<evidence type="ECO:0000256" key="1">
    <source>
        <dbReference type="ARBA" id="ARBA00010617"/>
    </source>
</evidence>
<feature type="compositionally biased region" description="Polar residues" evidence="5">
    <location>
        <begin position="398"/>
        <end position="410"/>
    </location>
</feature>
<organism evidence="6 7">
    <name type="scientific">Lasiosphaeria ovina</name>
    <dbReference type="NCBI Taxonomy" id="92902"/>
    <lineage>
        <taxon>Eukaryota</taxon>
        <taxon>Fungi</taxon>
        <taxon>Dikarya</taxon>
        <taxon>Ascomycota</taxon>
        <taxon>Pezizomycotina</taxon>
        <taxon>Sordariomycetes</taxon>
        <taxon>Sordariomycetidae</taxon>
        <taxon>Sordariales</taxon>
        <taxon>Lasiosphaeriaceae</taxon>
        <taxon>Lasiosphaeria</taxon>
    </lineage>
</organism>